<evidence type="ECO:0000256" key="5">
    <source>
        <dbReference type="SAM" id="SignalP"/>
    </source>
</evidence>
<dbReference type="InterPro" id="IPR036737">
    <property type="entry name" value="OmpA-like_sf"/>
</dbReference>
<dbReference type="InterPro" id="IPR006664">
    <property type="entry name" value="OMP_bac"/>
</dbReference>
<dbReference type="Pfam" id="PF00691">
    <property type="entry name" value="OmpA"/>
    <property type="match status" value="1"/>
</dbReference>
<evidence type="ECO:0000256" key="4">
    <source>
        <dbReference type="PROSITE-ProRule" id="PRU00473"/>
    </source>
</evidence>
<keyword evidence="5" id="KW-0732">Signal</keyword>
<dbReference type="InterPro" id="IPR006665">
    <property type="entry name" value="OmpA-like"/>
</dbReference>
<dbReference type="PANTHER" id="PTHR30329:SF21">
    <property type="entry name" value="LIPOPROTEIN YIAD-RELATED"/>
    <property type="match status" value="1"/>
</dbReference>
<feature type="domain" description="OmpA-like" evidence="6">
    <location>
        <begin position="242"/>
        <end position="359"/>
    </location>
</feature>
<reference evidence="7 8" key="1">
    <citation type="submission" date="2021-05" db="EMBL/GenBank/DDBJ databases">
        <title>Novel species in genus Cellulomonas.</title>
        <authorList>
            <person name="Zhang G."/>
        </authorList>
    </citation>
    <scope>NUCLEOTIDE SEQUENCE [LARGE SCALE GENOMIC DNA]</scope>
    <source>
        <strain evidence="8">zg-ZUI222</strain>
    </source>
</reference>
<dbReference type="SUPFAM" id="SSF103088">
    <property type="entry name" value="OmpA-like"/>
    <property type="match status" value="1"/>
</dbReference>
<evidence type="ECO:0000313" key="7">
    <source>
        <dbReference type="EMBL" id="QVI61370.1"/>
    </source>
</evidence>
<protein>
    <submittedName>
        <fullName evidence="7">OmpA family protein</fullName>
    </submittedName>
</protein>
<dbReference type="EMBL" id="CP074405">
    <property type="protein sequence ID" value="QVI61370.1"/>
    <property type="molecule type" value="Genomic_DNA"/>
</dbReference>
<evidence type="ECO:0000256" key="2">
    <source>
        <dbReference type="ARBA" id="ARBA00023136"/>
    </source>
</evidence>
<feature type="signal peptide" evidence="5">
    <location>
        <begin position="1"/>
        <end position="30"/>
    </location>
</feature>
<dbReference type="CDD" id="cd07185">
    <property type="entry name" value="OmpA_C-like"/>
    <property type="match status" value="1"/>
</dbReference>
<keyword evidence="2 4" id="KW-0472">Membrane</keyword>
<dbReference type="Proteomes" id="UP000677804">
    <property type="component" value="Chromosome"/>
</dbReference>
<evidence type="ECO:0000256" key="1">
    <source>
        <dbReference type="ARBA" id="ARBA00004442"/>
    </source>
</evidence>
<gene>
    <name evidence="7" type="ORF">KG103_12880</name>
</gene>
<sequence length="361" mass="36711">MSSVRRRASRSARVVAVVAGAVLVASSAAAAPAASSPAPDGEDVRVEGVDVPVRGTFTARTNAEGTGPLVRGAVHGVRRVDGGTVLYLSLGTTASSGAYLHMSSIFRPGTGAYEFDAISQLVLVDRTGGKAYLPLVAQDATSVFDDVKAEAGELPVIYAVFPELPAGTGTVDVLVGDQRAAVLAVPVEEGLLEPVADEPGPRAGTGWPAVPDVAGLGADPARSTFDLVTRTATAATQTAETSERVATTLDANVLFDKSSAALTPAAQEVLAQVAADIAARATGEVQVVGHTDSDGSTSSNDALSQERAAAVVAALQPAAGGRVTFTAVGRGENEPVAPNDSPENMQLNRRVEVVYEIEEGS</sequence>
<keyword evidence="3" id="KW-0998">Cell outer membrane</keyword>
<evidence type="ECO:0000259" key="6">
    <source>
        <dbReference type="PROSITE" id="PS51123"/>
    </source>
</evidence>
<feature type="chain" id="PRO_5046523650" evidence="5">
    <location>
        <begin position="31"/>
        <end position="361"/>
    </location>
</feature>
<evidence type="ECO:0000313" key="8">
    <source>
        <dbReference type="Proteomes" id="UP000677804"/>
    </source>
</evidence>
<evidence type="ECO:0000256" key="3">
    <source>
        <dbReference type="ARBA" id="ARBA00023237"/>
    </source>
</evidence>
<name>A0ABX8D1L9_9CELL</name>
<dbReference type="PANTHER" id="PTHR30329">
    <property type="entry name" value="STATOR ELEMENT OF FLAGELLAR MOTOR COMPLEX"/>
    <property type="match status" value="1"/>
</dbReference>
<keyword evidence="8" id="KW-1185">Reference proteome</keyword>
<dbReference type="PROSITE" id="PS51123">
    <property type="entry name" value="OMPA_2"/>
    <property type="match status" value="1"/>
</dbReference>
<organism evidence="7 8">
    <name type="scientific">Cellulomonas wangleii</name>
    <dbReference type="NCBI Taxonomy" id="2816956"/>
    <lineage>
        <taxon>Bacteria</taxon>
        <taxon>Bacillati</taxon>
        <taxon>Actinomycetota</taxon>
        <taxon>Actinomycetes</taxon>
        <taxon>Micrococcales</taxon>
        <taxon>Cellulomonadaceae</taxon>
        <taxon>Cellulomonas</taxon>
    </lineage>
</organism>
<dbReference type="PRINTS" id="PR01021">
    <property type="entry name" value="OMPADOMAIN"/>
</dbReference>
<dbReference type="RefSeq" id="WP_207338974.1">
    <property type="nucleotide sequence ID" value="NZ_CP074405.1"/>
</dbReference>
<comment type="subcellular location">
    <subcellularLocation>
        <location evidence="1">Cell outer membrane</location>
    </subcellularLocation>
</comment>
<dbReference type="Gene3D" id="3.30.1330.60">
    <property type="entry name" value="OmpA-like domain"/>
    <property type="match status" value="1"/>
</dbReference>
<accession>A0ABX8D1L9</accession>
<proteinExistence type="predicted"/>
<dbReference type="InterPro" id="IPR050330">
    <property type="entry name" value="Bact_OuterMem_StrucFunc"/>
</dbReference>